<accession>A0A6V8PV73</accession>
<dbReference type="PRINTS" id="PR01045">
    <property type="entry name" value="TRNASYNTHGB"/>
</dbReference>
<comment type="caution">
    <text evidence="9">The sequence shown here is derived from an EMBL/GenBank/DDBJ whole genome shotgun (WGS) entry which is preliminary data.</text>
</comment>
<proteinExistence type="inferred from homology"/>
<evidence type="ECO:0000256" key="2">
    <source>
        <dbReference type="ARBA" id="ARBA00012829"/>
    </source>
</evidence>
<dbReference type="InterPro" id="IPR006194">
    <property type="entry name" value="Gly-tRNA-synth_heterodimer"/>
</dbReference>
<keyword evidence="4" id="KW-0547">Nucleotide-binding</keyword>
<dbReference type="RefSeq" id="WP_176230619.1">
    <property type="nucleotide sequence ID" value="NZ_BLSB01000547.1"/>
</dbReference>
<sequence>RRLDNKGLVAQEDRRKIILAQLQKARQIHKLHPLVDRELVEEVVDLVGNPQVVVAEFSPRFLALPREVLETSMKSHQRYFPVESLQGELLPTFIFVQNGSPQAEAEVRKGNERVLSARLTDAMFFWEEDLKKQFAQLTPQLSGVIFQEKLGSMLDKVKRLEKLVPFLVQKTGL</sequence>
<organism evidence="9 10">
    <name type="scientific">Candidatus Hakubella thermalkaliphila</name>
    <dbReference type="NCBI Taxonomy" id="2754717"/>
    <lineage>
        <taxon>Bacteria</taxon>
        <taxon>Bacillati</taxon>
        <taxon>Actinomycetota</taxon>
        <taxon>Actinomycetota incertae sedis</taxon>
        <taxon>Candidatus Hakubellales</taxon>
        <taxon>Candidatus Hakubellaceae</taxon>
        <taxon>Candidatus Hakubella</taxon>
    </lineage>
</organism>
<feature type="non-terminal residue" evidence="9">
    <location>
        <position position="173"/>
    </location>
</feature>
<keyword evidence="6" id="KW-0648">Protein biosynthesis</keyword>
<comment type="catalytic activity">
    <reaction evidence="8">
        <text>tRNA(Gly) + glycine + ATP = glycyl-tRNA(Gly) + AMP + diphosphate</text>
        <dbReference type="Rhea" id="RHEA:16013"/>
        <dbReference type="Rhea" id="RHEA-COMP:9664"/>
        <dbReference type="Rhea" id="RHEA-COMP:9683"/>
        <dbReference type="ChEBI" id="CHEBI:30616"/>
        <dbReference type="ChEBI" id="CHEBI:33019"/>
        <dbReference type="ChEBI" id="CHEBI:57305"/>
        <dbReference type="ChEBI" id="CHEBI:78442"/>
        <dbReference type="ChEBI" id="CHEBI:78522"/>
        <dbReference type="ChEBI" id="CHEBI:456215"/>
        <dbReference type="EC" id="6.1.1.14"/>
    </reaction>
</comment>
<dbReference type="Proteomes" id="UP000576480">
    <property type="component" value="Unassembled WGS sequence"/>
</dbReference>
<dbReference type="Pfam" id="PF02092">
    <property type="entry name" value="tRNA_synt_2f"/>
    <property type="match status" value="1"/>
</dbReference>
<evidence type="ECO:0000256" key="8">
    <source>
        <dbReference type="ARBA" id="ARBA00047937"/>
    </source>
</evidence>
<evidence type="ECO:0000313" key="10">
    <source>
        <dbReference type="Proteomes" id="UP000576480"/>
    </source>
</evidence>
<dbReference type="PANTHER" id="PTHR30075">
    <property type="entry name" value="GLYCYL-TRNA SYNTHETASE"/>
    <property type="match status" value="1"/>
</dbReference>
<dbReference type="GO" id="GO:0004820">
    <property type="term" value="F:glycine-tRNA ligase activity"/>
    <property type="evidence" value="ECO:0007669"/>
    <property type="project" value="UniProtKB-EC"/>
</dbReference>
<reference evidence="9 10" key="1">
    <citation type="journal article" date="2020" name="Front. Microbiol.">
        <title>Single-cell genomics of novel Actinobacteria with the Wood-Ljungdahl pathway discovered in a serpentinizing system.</title>
        <authorList>
            <person name="Merino N."/>
            <person name="Kawai M."/>
            <person name="Boyd E.S."/>
            <person name="Colman D.R."/>
            <person name="McGlynn S.E."/>
            <person name="Nealson K.H."/>
            <person name="Kurokawa K."/>
            <person name="Hongoh Y."/>
        </authorList>
    </citation>
    <scope>NUCLEOTIDE SEQUENCE [LARGE SCALE GENOMIC DNA]</scope>
    <source>
        <strain evidence="9 10">S43</strain>
    </source>
</reference>
<dbReference type="EC" id="6.1.1.14" evidence="2"/>
<evidence type="ECO:0000256" key="6">
    <source>
        <dbReference type="ARBA" id="ARBA00022917"/>
    </source>
</evidence>
<dbReference type="InterPro" id="IPR015944">
    <property type="entry name" value="Gly-tRNA-synth_bsu"/>
</dbReference>
<gene>
    <name evidence="9" type="ORF">HKBW3S43_02077</name>
</gene>
<evidence type="ECO:0000256" key="5">
    <source>
        <dbReference type="ARBA" id="ARBA00022840"/>
    </source>
</evidence>
<dbReference type="GO" id="GO:0005829">
    <property type="term" value="C:cytosol"/>
    <property type="evidence" value="ECO:0007669"/>
    <property type="project" value="TreeGrafter"/>
</dbReference>
<comment type="similarity">
    <text evidence="1">Belongs to the class-II aminoacyl-tRNA synthetase family.</text>
</comment>
<feature type="non-terminal residue" evidence="9">
    <location>
        <position position="1"/>
    </location>
</feature>
<keyword evidence="5" id="KW-0067">ATP-binding</keyword>
<name>A0A6V8PV73_9ACTN</name>
<dbReference type="GO" id="GO:0005524">
    <property type="term" value="F:ATP binding"/>
    <property type="evidence" value="ECO:0007669"/>
    <property type="project" value="UniProtKB-KW"/>
</dbReference>
<evidence type="ECO:0000256" key="4">
    <source>
        <dbReference type="ARBA" id="ARBA00022741"/>
    </source>
</evidence>
<dbReference type="AlphaFoldDB" id="A0A6V8PV73"/>
<evidence type="ECO:0000313" key="9">
    <source>
        <dbReference type="EMBL" id="GFP36288.1"/>
    </source>
</evidence>
<dbReference type="GO" id="GO:0006426">
    <property type="term" value="P:glycyl-tRNA aminoacylation"/>
    <property type="evidence" value="ECO:0007669"/>
    <property type="project" value="InterPro"/>
</dbReference>
<keyword evidence="7 9" id="KW-0030">Aminoacyl-tRNA synthetase</keyword>
<dbReference type="PANTHER" id="PTHR30075:SF2">
    <property type="entry name" value="GLYCINE--TRNA LIGASE, CHLOROPLASTIC_MITOCHONDRIAL 2"/>
    <property type="match status" value="1"/>
</dbReference>
<keyword evidence="3" id="KW-0436">Ligase</keyword>
<evidence type="ECO:0000256" key="1">
    <source>
        <dbReference type="ARBA" id="ARBA00008226"/>
    </source>
</evidence>
<evidence type="ECO:0000256" key="7">
    <source>
        <dbReference type="ARBA" id="ARBA00023146"/>
    </source>
</evidence>
<dbReference type="EMBL" id="BLSB01000547">
    <property type="protein sequence ID" value="GFP36288.1"/>
    <property type="molecule type" value="Genomic_DNA"/>
</dbReference>
<protein>
    <recommendedName>
        <fullName evidence="2">glycine--tRNA ligase</fullName>
        <ecNumber evidence="2">6.1.1.14</ecNumber>
    </recommendedName>
</protein>
<evidence type="ECO:0000256" key="3">
    <source>
        <dbReference type="ARBA" id="ARBA00022598"/>
    </source>
</evidence>